<dbReference type="Pfam" id="PF04138">
    <property type="entry name" value="GtrA_DPMS_TM"/>
    <property type="match status" value="1"/>
</dbReference>
<evidence type="ECO:0000256" key="4">
    <source>
        <dbReference type="ARBA" id="ARBA00022989"/>
    </source>
</evidence>
<proteinExistence type="inferred from homology"/>
<accession>A0A174IQ71</accession>
<feature type="transmembrane region" description="Helical" evidence="6">
    <location>
        <begin position="32"/>
        <end position="54"/>
    </location>
</feature>
<dbReference type="InterPro" id="IPR051401">
    <property type="entry name" value="GtrA_CellWall_Glycosyl"/>
</dbReference>
<evidence type="ECO:0000313" key="9">
    <source>
        <dbReference type="EMBL" id="SFM76770.1"/>
    </source>
</evidence>
<protein>
    <submittedName>
        <fullName evidence="9">Putative flippase GtrA (Transmembrane translocase of bactoprenol-linked glucose)</fullName>
    </submittedName>
</protein>
<dbReference type="AlphaFoldDB" id="A0A174IQ71"/>
<dbReference type="Proteomes" id="UP000183040">
    <property type="component" value="Unassembled WGS sequence"/>
</dbReference>
<feature type="domain" description="GtrA/DPMS transmembrane" evidence="7">
    <location>
        <begin position="31"/>
        <end position="138"/>
    </location>
</feature>
<dbReference type="InterPro" id="IPR007267">
    <property type="entry name" value="GtrA_DPMS_TM"/>
</dbReference>
<dbReference type="Proteomes" id="UP000183766">
    <property type="component" value="Unassembled WGS sequence"/>
</dbReference>
<evidence type="ECO:0000256" key="3">
    <source>
        <dbReference type="ARBA" id="ARBA00022692"/>
    </source>
</evidence>
<dbReference type="EMBL" id="FNRP01000017">
    <property type="protein sequence ID" value="SEA90395.1"/>
    <property type="molecule type" value="Genomic_DNA"/>
</dbReference>
<reference evidence="10 11" key="1">
    <citation type="submission" date="2016-10" db="EMBL/GenBank/DDBJ databases">
        <authorList>
            <person name="de Groot N.N."/>
        </authorList>
    </citation>
    <scope>NUCLEOTIDE SEQUENCE [LARGE SCALE GENOMIC DNA]</scope>
    <source>
        <strain evidence="9 11">NLAE-zl-C202</strain>
        <strain evidence="8 10">NLAE-zl-G339</strain>
    </source>
</reference>
<dbReference type="PANTHER" id="PTHR38459:SF1">
    <property type="entry name" value="PROPHAGE BACTOPRENOL-LINKED GLUCOSE TRANSLOCASE HOMOLOG"/>
    <property type="match status" value="1"/>
</dbReference>
<evidence type="ECO:0000313" key="8">
    <source>
        <dbReference type="EMBL" id="SEA90395.1"/>
    </source>
</evidence>
<dbReference type="GO" id="GO:0005886">
    <property type="term" value="C:plasma membrane"/>
    <property type="evidence" value="ECO:0007669"/>
    <property type="project" value="TreeGrafter"/>
</dbReference>
<comment type="similarity">
    <text evidence="2">Belongs to the GtrA family.</text>
</comment>
<comment type="subcellular location">
    <subcellularLocation>
        <location evidence="1">Membrane</location>
        <topology evidence="1">Multi-pass membrane protein</topology>
    </subcellularLocation>
</comment>
<evidence type="ECO:0000256" key="1">
    <source>
        <dbReference type="ARBA" id="ARBA00004141"/>
    </source>
</evidence>
<evidence type="ECO:0000256" key="5">
    <source>
        <dbReference type="ARBA" id="ARBA00023136"/>
    </source>
</evidence>
<dbReference type="GO" id="GO:0000271">
    <property type="term" value="P:polysaccharide biosynthetic process"/>
    <property type="evidence" value="ECO:0007669"/>
    <property type="project" value="InterPro"/>
</dbReference>
<evidence type="ECO:0000313" key="11">
    <source>
        <dbReference type="Proteomes" id="UP000183766"/>
    </source>
</evidence>
<sequence>MWKKYYTMTKISKAIFDRHPDWRDKFWQFVRFGVVGTVSSAIHYGVYCLVLLVANANISFTAGYAVGFICNYFLTTFFTFRSKPSSRNAVGFGFSHLINYLLEIGLLNLFLWIGAGELLAPILVMIIVVPINFLILHFVYIYKGRK</sequence>
<keyword evidence="3 6" id="KW-0812">Transmembrane</keyword>
<name>A0A174IQ71_9BACE</name>
<evidence type="ECO:0000313" key="10">
    <source>
        <dbReference type="Proteomes" id="UP000183040"/>
    </source>
</evidence>
<evidence type="ECO:0000256" key="6">
    <source>
        <dbReference type="SAM" id="Phobius"/>
    </source>
</evidence>
<gene>
    <name evidence="8" type="ORF">SAMN04487924_11795</name>
    <name evidence="9" type="ORF">SAMN05216250_1106</name>
</gene>
<organism evidence="9 11">
    <name type="scientific">Bacteroides xylanisolvens</name>
    <dbReference type="NCBI Taxonomy" id="371601"/>
    <lineage>
        <taxon>Bacteria</taxon>
        <taxon>Pseudomonadati</taxon>
        <taxon>Bacteroidota</taxon>
        <taxon>Bacteroidia</taxon>
        <taxon>Bacteroidales</taxon>
        <taxon>Bacteroidaceae</taxon>
        <taxon>Bacteroides</taxon>
    </lineage>
</organism>
<evidence type="ECO:0000256" key="2">
    <source>
        <dbReference type="ARBA" id="ARBA00009399"/>
    </source>
</evidence>
<feature type="transmembrane region" description="Helical" evidence="6">
    <location>
        <begin position="92"/>
        <end position="113"/>
    </location>
</feature>
<dbReference type="PANTHER" id="PTHR38459">
    <property type="entry name" value="PROPHAGE BACTOPRENOL-LINKED GLUCOSE TRANSLOCASE HOMOLOG"/>
    <property type="match status" value="1"/>
</dbReference>
<keyword evidence="4 6" id="KW-1133">Transmembrane helix</keyword>
<keyword evidence="5 6" id="KW-0472">Membrane</keyword>
<feature type="transmembrane region" description="Helical" evidence="6">
    <location>
        <begin position="119"/>
        <end position="142"/>
    </location>
</feature>
<dbReference type="EMBL" id="FOUM01000010">
    <property type="protein sequence ID" value="SFM76770.1"/>
    <property type="molecule type" value="Genomic_DNA"/>
</dbReference>
<feature type="transmembrane region" description="Helical" evidence="6">
    <location>
        <begin position="60"/>
        <end position="80"/>
    </location>
</feature>
<evidence type="ECO:0000259" key="7">
    <source>
        <dbReference type="Pfam" id="PF04138"/>
    </source>
</evidence>